<evidence type="ECO:0000313" key="4">
    <source>
        <dbReference type="Proteomes" id="UP000624404"/>
    </source>
</evidence>
<dbReference type="EMBL" id="CAJHIA010000013">
    <property type="protein sequence ID" value="CAD6444844.1"/>
    <property type="molecule type" value="Genomic_DNA"/>
</dbReference>
<feature type="region of interest" description="Disordered" evidence="1">
    <location>
        <begin position="17"/>
        <end position="38"/>
    </location>
</feature>
<feature type="compositionally biased region" description="Low complexity" evidence="1">
    <location>
        <begin position="360"/>
        <end position="375"/>
    </location>
</feature>
<accession>A0A8H2VTL8</accession>
<evidence type="ECO:0000256" key="1">
    <source>
        <dbReference type="SAM" id="MobiDB-lite"/>
    </source>
</evidence>
<dbReference type="Proteomes" id="UP000624404">
    <property type="component" value="Unassembled WGS sequence"/>
</dbReference>
<evidence type="ECO:0000259" key="2">
    <source>
        <dbReference type="PROSITE" id="PS00028"/>
    </source>
</evidence>
<dbReference type="InterPro" id="IPR013087">
    <property type="entry name" value="Znf_C2H2_type"/>
</dbReference>
<feature type="compositionally biased region" description="Polar residues" evidence="1">
    <location>
        <begin position="614"/>
        <end position="633"/>
    </location>
</feature>
<keyword evidence="4" id="KW-1185">Reference proteome</keyword>
<reference evidence="3" key="1">
    <citation type="submission" date="2020-10" db="EMBL/GenBank/DDBJ databases">
        <authorList>
            <person name="Kusch S."/>
        </authorList>
    </citation>
    <scope>NUCLEOTIDE SEQUENCE</scope>
    <source>
        <strain evidence="3">SwB9</strain>
    </source>
</reference>
<sequence length="717" mass="81220">MSLETAEEFIEMSERTLPHHGGWDDDPGSYPAPLPSPSIGSFGDEFNNVFDDLTTLTNDDYQGYDYHLGHTSDLLDHRIDVRQCGGELDALGDVTGDSSTQAPSQTTGRILNDTQPTEMPAITQINDASVYFSDQMEGNFEVPHLPEAPIDSQISQILSGSSTTSVSGPHAHRRETSEFNVLGSIENPRPMLRPRASTRNKESSSFQGQNQIQNVRGTALDGRDLVSDQADHYASHDPSIPVHDISTNMNIQSELFDIVCEGMHGFEDKNLDQRLVASKIKDIIQAFYRRVAAGDETQELEILILDSILEFIRHDAVPWRDMKPTKISEAVYKIYFDAGWTFNPSREDPPRGQSTTPALSSSSQQTHQTSSVYSHQSKRRSNYEDSMSTASLFSKRLKSSPEEYHCYYDDCNARVEPKEIGRHNTIHNPYEFTACIVPGCDKIFVRKDAMRNHLDSKFHKRYIESLSIEEKSRLPRLIKRNTFVINDRTHEYCVFCEKELLRGSWENCHMSQAHIISHLRTSKASKTPLVFRHRCSNRDQCGKKEYWRSSPCVQPENRERVPRSDDDDTDSETHQEIDGRNDDYTEDGESIDRGESADSYHHSQKSSDYDFAESNKSFTRRNYPTNRHPSSYKSPYRSRTHSTSLLSGRLETSLEPESDLSMTRYLGANSDLEHFNNQNLQDTSDRLSRCGVLVNSVNSLAAIAEPGAKEDGSPSIR</sequence>
<comment type="caution">
    <text evidence="3">The sequence shown here is derived from an EMBL/GenBank/DDBJ whole genome shotgun (WGS) entry which is preliminary data.</text>
</comment>
<proteinExistence type="predicted"/>
<feature type="compositionally biased region" description="Basic and acidic residues" evidence="1">
    <location>
        <begin position="571"/>
        <end position="583"/>
    </location>
</feature>
<feature type="region of interest" description="Disordered" evidence="1">
    <location>
        <begin position="92"/>
        <end position="112"/>
    </location>
</feature>
<evidence type="ECO:0000313" key="3">
    <source>
        <dbReference type="EMBL" id="CAD6444844.1"/>
    </source>
</evidence>
<feature type="region of interest" description="Disordered" evidence="1">
    <location>
        <begin position="345"/>
        <end position="385"/>
    </location>
</feature>
<dbReference type="PROSITE" id="PS00028">
    <property type="entry name" value="ZINC_FINGER_C2H2_1"/>
    <property type="match status" value="1"/>
</dbReference>
<dbReference type="AlphaFoldDB" id="A0A8H2VTL8"/>
<organism evidence="3 4">
    <name type="scientific">Sclerotinia trifoliorum</name>
    <dbReference type="NCBI Taxonomy" id="28548"/>
    <lineage>
        <taxon>Eukaryota</taxon>
        <taxon>Fungi</taxon>
        <taxon>Dikarya</taxon>
        <taxon>Ascomycota</taxon>
        <taxon>Pezizomycotina</taxon>
        <taxon>Leotiomycetes</taxon>
        <taxon>Helotiales</taxon>
        <taxon>Sclerotiniaceae</taxon>
        <taxon>Sclerotinia</taxon>
    </lineage>
</organism>
<gene>
    <name evidence="3" type="ORF">SCLTRI_LOCUS4636</name>
</gene>
<feature type="domain" description="C2H2-type" evidence="2">
    <location>
        <begin position="435"/>
        <end position="459"/>
    </location>
</feature>
<feature type="region of interest" description="Disordered" evidence="1">
    <location>
        <begin position="185"/>
        <end position="214"/>
    </location>
</feature>
<feature type="compositionally biased region" description="Basic and acidic residues" evidence="1">
    <location>
        <begin position="590"/>
        <end position="608"/>
    </location>
</feature>
<feature type="compositionally biased region" description="Polar residues" evidence="1">
    <location>
        <begin position="203"/>
        <end position="214"/>
    </location>
</feature>
<feature type="region of interest" description="Disordered" evidence="1">
    <location>
        <begin position="552"/>
        <end position="656"/>
    </location>
</feature>
<protein>
    <submittedName>
        <fullName evidence="3">Ee7b439f-c28e-4634-b66d-d90efb748d89</fullName>
    </submittedName>
</protein>
<dbReference type="OrthoDB" id="3533395at2759"/>
<feature type="compositionally biased region" description="Polar residues" evidence="1">
    <location>
        <begin position="96"/>
        <end position="112"/>
    </location>
</feature>
<name>A0A8H2VTL8_9HELO</name>